<dbReference type="InterPro" id="IPR015421">
    <property type="entry name" value="PyrdxlP-dep_Trfase_major"/>
</dbReference>
<keyword evidence="3" id="KW-0032">Aminotransferase</keyword>
<dbReference type="Gene3D" id="3.40.640.10">
    <property type="entry name" value="Type I PLP-dependent aspartate aminotransferase-like (Major domain)"/>
    <property type="match status" value="1"/>
</dbReference>
<keyword evidence="7" id="KW-1185">Reference proteome</keyword>
<dbReference type="InterPro" id="IPR015424">
    <property type="entry name" value="PyrdxlP-dep_Trfase"/>
</dbReference>
<feature type="domain" description="Aminotransferase class I/classII large" evidence="5">
    <location>
        <begin position="118"/>
        <end position="355"/>
    </location>
</feature>
<dbReference type="PROSITE" id="PS00105">
    <property type="entry name" value="AA_TRANSFER_CLASS_1"/>
    <property type="match status" value="1"/>
</dbReference>
<dbReference type="InterPro" id="IPR004838">
    <property type="entry name" value="NHTrfase_class1_PyrdxlP-BS"/>
</dbReference>
<dbReference type="AlphaFoldDB" id="A0A1M5GQ31"/>
<evidence type="ECO:0000256" key="1">
    <source>
        <dbReference type="ARBA" id="ARBA00001933"/>
    </source>
</evidence>
<evidence type="ECO:0000313" key="6">
    <source>
        <dbReference type="EMBL" id="SHG05910.1"/>
    </source>
</evidence>
<evidence type="ECO:0000256" key="2">
    <source>
        <dbReference type="ARBA" id="ARBA00022898"/>
    </source>
</evidence>
<gene>
    <name evidence="6" type="ORF">SAMN02745753_03177</name>
</gene>
<dbReference type="CDD" id="cd00609">
    <property type="entry name" value="AAT_like"/>
    <property type="match status" value="1"/>
</dbReference>
<feature type="compositionally biased region" description="Low complexity" evidence="4">
    <location>
        <begin position="1"/>
        <end position="16"/>
    </location>
</feature>
<dbReference type="RefSeq" id="WP_072840726.1">
    <property type="nucleotide sequence ID" value="NZ_FQVF01000015.1"/>
</dbReference>
<dbReference type="SUPFAM" id="SSF53383">
    <property type="entry name" value="PLP-dependent transferases"/>
    <property type="match status" value="1"/>
</dbReference>
<dbReference type="EMBL" id="FQVF01000015">
    <property type="protein sequence ID" value="SHG05910.1"/>
    <property type="molecule type" value="Genomic_DNA"/>
</dbReference>
<keyword evidence="2" id="KW-0663">Pyridoxal phosphate</keyword>
<dbReference type="EC" id="2.6.1.-" evidence="3"/>
<evidence type="ECO:0000256" key="4">
    <source>
        <dbReference type="SAM" id="MobiDB-lite"/>
    </source>
</evidence>
<sequence>MSVGLKSSKLDSTSSLGNVPNLESTPPKHGGDLAYWQRKVGSKALNWLDLSSACNREPWPIPEIAPSLWMDLPDQADLLDEAERYFGRRPNAIGAGSQHIIESLPPMLLACQSSTQLVANQTVFVPRIGYQEHAFAWKKWGFDIAYYDALEELLEQEWAVAVVIQPNNPTGEIASGKALSQLIAHAEQKGVHLVVDEAFIDACPELSLLNHQNSSDLSESLFIMRSVGKFFGLAGARVGFAFCSSKWQAALNNLLGPWPVATASLYLVQLAFADKAWQSQALQGLKVRQAAFVERVMPKFNTIFDSQDYVLSPLFVTWFLDSHEYAAQVFEMLHQVGVHTRLGEGWIRVALPALREMDALNSALIRLLKTEGGRELA</sequence>
<accession>A0A1M5GQ31</accession>
<proteinExistence type="inferred from homology"/>
<evidence type="ECO:0000313" key="7">
    <source>
        <dbReference type="Proteomes" id="UP000184517"/>
    </source>
</evidence>
<comment type="similarity">
    <text evidence="3">Belongs to the class-I pyridoxal-phosphate-dependent aminotransferase family.</text>
</comment>
<dbReference type="InterPro" id="IPR004839">
    <property type="entry name" value="Aminotransferase_I/II_large"/>
</dbReference>
<evidence type="ECO:0000259" key="5">
    <source>
        <dbReference type="Pfam" id="PF00155"/>
    </source>
</evidence>
<keyword evidence="3" id="KW-0808">Transferase</keyword>
<dbReference type="STRING" id="1122206.SAMN02745753_03177"/>
<dbReference type="GO" id="GO:0008483">
    <property type="term" value="F:transaminase activity"/>
    <property type="evidence" value="ECO:0007669"/>
    <property type="project" value="UniProtKB-KW"/>
</dbReference>
<dbReference type="PANTHER" id="PTHR42885:SF1">
    <property type="entry name" value="THREONINE-PHOSPHATE DECARBOXYLASE"/>
    <property type="match status" value="1"/>
</dbReference>
<dbReference type="GO" id="GO:0030170">
    <property type="term" value="F:pyridoxal phosphate binding"/>
    <property type="evidence" value="ECO:0007669"/>
    <property type="project" value="InterPro"/>
</dbReference>
<dbReference type="PANTHER" id="PTHR42885">
    <property type="entry name" value="HISTIDINOL-PHOSPHATE AMINOTRANSFERASE-RELATED"/>
    <property type="match status" value="1"/>
</dbReference>
<dbReference type="InterPro" id="IPR015422">
    <property type="entry name" value="PyrdxlP-dep_Trfase_small"/>
</dbReference>
<dbReference type="Pfam" id="PF00155">
    <property type="entry name" value="Aminotran_1_2"/>
    <property type="match status" value="1"/>
</dbReference>
<reference evidence="7" key="1">
    <citation type="submission" date="2016-11" db="EMBL/GenBank/DDBJ databases">
        <authorList>
            <person name="Varghese N."/>
            <person name="Submissions S."/>
        </authorList>
    </citation>
    <scope>NUCLEOTIDE SEQUENCE [LARGE SCALE GENOMIC DNA]</scope>
    <source>
        <strain evidence="7">DSM 16579</strain>
    </source>
</reference>
<comment type="cofactor">
    <cofactor evidence="1 3">
        <name>pyridoxal 5'-phosphate</name>
        <dbReference type="ChEBI" id="CHEBI:597326"/>
    </cofactor>
</comment>
<dbReference type="Proteomes" id="UP000184517">
    <property type="component" value="Unassembled WGS sequence"/>
</dbReference>
<protein>
    <recommendedName>
        <fullName evidence="3">Aminotransferase</fullName>
        <ecNumber evidence="3">2.6.1.-</ecNumber>
    </recommendedName>
</protein>
<evidence type="ECO:0000256" key="3">
    <source>
        <dbReference type="RuleBase" id="RU000481"/>
    </source>
</evidence>
<organism evidence="6 7">
    <name type="scientific">Marinomonas polaris DSM 16579</name>
    <dbReference type="NCBI Taxonomy" id="1122206"/>
    <lineage>
        <taxon>Bacteria</taxon>
        <taxon>Pseudomonadati</taxon>
        <taxon>Pseudomonadota</taxon>
        <taxon>Gammaproteobacteria</taxon>
        <taxon>Oceanospirillales</taxon>
        <taxon>Oceanospirillaceae</taxon>
        <taxon>Marinomonas</taxon>
    </lineage>
</organism>
<dbReference type="OrthoDB" id="9799304at2"/>
<dbReference type="Gene3D" id="3.90.1150.10">
    <property type="entry name" value="Aspartate Aminotransferase, domain 1"/>
    <property type="match status" value="1"/>
</dbReference>
<feature type="region of interest" description="Disordered" evidence="4">
    <location>
        <begin position="1"/>
        <end position="30"/>
    </location>
</feature>
<name>A0A1M5GQ31_9GAMM</name>